<dbReference type="PANTHER" id="PTHR42966">
    <property type="entry name" value="N-ACETYLNEURAMINATE SYNTHASE"/>
    <property type="match status" value="1"/>
</dbReference>
<dbReference type="InterPro" id="IPR057736">
    <property type="entry name" value="SAF_PseI/NeuA/NeuB"/>
</dbReference>
<dbReference type="PROSITE" id="PS50844">
    <property type="entry name" value="AFP_LIKE"/>
    <property type="match status" value="1"/>
</dbReference>
<dbReference type="GO" id="GO:0047444">
    <property type="term" value="F:N-acylneuraminate-9-phosphate synthase activity"/>
    <property type="evidence" value="ECO:0007669"/>
    <property type="project" value="TreeGrafter"/>
</dbReference>
<dbReference type="Proteomes" id="UP000241222">
    <property type="component" value="Unassembled WGS sequence"/>
</dbReference>
<dbReference type="InterPro" id="IPR020007">
    <property type="entry name" value="NeuB/NeuA"/>
</dbReference>
<dbReference type="Gene3D" id="3.20.20.70">
    <property type="entry name" value="Aldolase class I"/>
    <property type="match status" value="1"/>
</dbReference>
<comment type="caution">
    <text evidence="2">The sequence shown here is derived from an EMBL/GenBank/DDBJ whole genome shotgun (WGS) entry which is preliminary data.</text>
</comment>
<protein>
    <submittedName>
        <fullName evidence="2">N-acetylneuraminate synthase</fullName>
    </submittedName>
</protein>
<evidence type="ECO:0000259" key="1">
    <source>
        <dbReference type="PROSITE" id="PS50844"/>
    </source>
</evidence>
<dbReference type="Pfam" id="PF08666">
    <property type="entry name" value="SAF"/>
    <property type="match status" value="1"/>
</dbReference>
<dbReference type="NCBIfam" id="TIGR03569">
    <property type="entry name" value="NeuB_NnaB"/>
    <property type="match status" value="1"/>
</dbReference>
<organism evidence="2 3">
    <name type="scientific">Photobacterium lutimaris</name>
    <dbReference type="NCBI Taxonomy" id="388278"/>
    <lineage>
        <taxon>Bacteria</taxon>
        <taxon>Pseudomonadati</taxon>
        <taxon>Pseudomonadota</taxon>
        <taxon>Gammaproteobacteria</taxon>
        <taxon>Vibrionales</taxon>
        <taxon>Vibrionaceae</taxon>
        <taxon>Photobacterium</taxon>
    </lineage>
</organism>
<dbReference type="InterPro" id="IPR013785">
    <property type="entry name" value="Aldolase_TIM"/>
</dbReference>
<dbReference type="PANTHER" id="PTHR42966:SF1">
    <property type="entry name" value="SIALIC ACID SYNTHASE"/>
    <property type="match status" value="1"/>
</dbReference>
<dbReference type="GO" id="GO:0016051">
    <property type="term" value="P:carbohydrate biosynthetic process"/>
    <property type="evidence" value="ECO:0007669"/>
    <property type="project" value="InterPro"/>
</dbReference>
<dbReference type="AlphaFoldDB" id="A0A2T3INH3"/>
<dbReference type="InterPro" id="IPR013132">
    <property type="entry name" value="PseI/NeuA/B-like_N"/>
</dbReference>
<dbReference type="InterPro" id="IPR013974">
    <property type="entry name" value="SAF"/>
</dbReference>
<dbReference type="CDD" id="cd11615">
    <property type="entry name" value="SAF_NeuB_like"/>
    <property type="match status" value="1"/>
</dbReference>
<dbReference type="InterPro" id="IPR006190">
    <property type="entry name" value="SAF_AFP_Neu5Ac"/>
</dbReference>
<proteinExistence type="predicted"/>
<dbReference type="EMBL" id="PYMH01000018">
    <property type="protein sequence ID" value="PSU29904.1"/>
    <property type="molecule type" value="Genomic_DNA"/>
</dbReference>
<dbReference type="InterPro" id="IPR036732">
    <property type="entry name" value="AFP_Neu5c_C_sf"/>
</dbReference>
<dbReference type="SMART" id="SM00858">
    <property type="entry name" value="SAF"/>
    <property type="match status" value="1"/>
</dbReference>
<dbReference type="SUPFAM" id="SSF51269">
    <property type="entry name" value="AFP III-like domain"/>
    <property type="match status" value="1"/>
</dbReference>
<dbReference type="OrthoDB" id="9781701at2"/>
<dbReference type="Pfam" id="PF03102">
    <property type="entry name" value="NeuB"/>
    <property type="match status" value="1"/>
</dbReference>
<feature type="domain" description="AFP-like" evidence="1">
    <location>
        <begin position="286"/>
        <end position="344"/>
    </location>
</feature>
<evidence type="ECO:0000313" key="3">
    <source>
        <dbReference type="Proteomes" id="UP000241222"/>
    </source>
</evidence>
<gene>
    <name evidence="2" type="primary">neuB</name>
    <name evidence="2" type="ORF">C9I99_24545</name>
</gene>
<reference evidence="2 3" key="1">
    <citation type="submission" date="2018-03" db="EMBL/GenBank/DDBJ databases">
        <title>Whole genome sequencing of Histamine producing bacteria.</title>
        <authorList>
            <person name="Butler K."/>
        </authorList>
    </citation>
    <scope>NUCLEOTIDE SEQUENCE [LARGE SCALE GENOMIC DNA]</scope>
    <source>
        <strain evidence="2 3">JCM 13586</strain>
    </source>
</reference>
<dbReference type="SUPFAM" id="SSF51569">
    <property type="entry name" value="Aldolase"/>
    <property type="match status" value="1"/>
</dbReference>
<dbReference type="Gene3D" id="3.90.1210.10">
    <property type="entry name" value="Antifreeze-like/N-acetylneuraminic acid synthase C-terminal domain"/>
    <property type="match status" value="1"/>
</dbReference>
<dbReference type="RefSeq" id="WP_107351463.1">
    <property type="nucleotide sequence ID" value="NZ_PYMH01000018.1"/>
</dbReference>
<accession>A0A2T3INH3</accession>
<dbReference type="InterPro" id="IPR051690">
    <property type="entry name" value="PseI-like"/>
</dbReference>
<sequence length="346" mass="38554">MTPVYIVAEIGCNHNGDFLLAKRMVDEAHKAGVNAVKFQTFKADLLISSIAPKAEYQIKQTGNAESQLEMTRKLELPYEEFIKLEEYAKSLGLDVFSTPFDLDSIDFLASRQQKTWKIPSGELLNLPYLEKIARLPIVGKKIILSTGMATIEEITLALEVLNLNGMSQTDITILHCNTEYPTPFEDVNLNCIAGLKQTFSEYKIGFSDHSPGYFAGIASVPFGISLIEKHFTLDKNFDGPDHKASVTPDELSLLCKGIRAVEKSLGSHIKQVTNSERKNKVVARKSIVAKSNIQKGELFTLENITTKRPGNGISPMAWYDILGRHAERDFSEDQLIEHTGFTAQEI</sequence>
<evidence type="ECO:0000313" key="2">
    <source>
        <dbReference type="EMBL" id="PSU29904.1"/>
    </source>
</evidence>
<name>A0A2T3INH3_9GAMM</name>
<keyword evidence="3" id="KW-1185">Reference proteome</keyword>